<feature type="domain" description="PORR" evidence="2">
    <location>
        <begin position="71"/>
        <end position="403"/>
    </location>
</feature>
<keyword evidence="4" id="KW-1185">Reference proteome</keyword>
<evidence type="ECO:0000313" key="3">
    <source>
        <dbReference type="EMBL" id="KAG9446698.1"/>
    </source>
</evidence>
<dbReference type="InterPro" id="IPR021099">
    <property type="entry name" value="PORR_domain"/>
</dbReference>
<feature type="region of interest" description="Disordered" evidence="1">
    <location>
        <begin position="410"/>
        <end position="441"/>
    </location>
</feature>
<evidence type="ECO:0000256" key="1">
    <source>
        <dbReference type="SAM" id="MobiDB-lite"/>
    </source>
</evidence>
<accession>A0AAV7ED84</accession>
<name>A0AAV7ED84_ARIFI</name>
<evidence type="ECO:0000313" key="4">
    <source>
        <dbReference type="Proteomes" id="UP000825729"/>
    </source>
</evidence>
<organism evidence="3 4">
    <name type="scientific">Aristolochia fimbriata</name>
    <name type="common">White veined hardy Dutchman's pipe vine</name>
    <dbReference type="NCBI Taxonomy" id="158543"/>
    <lineage>
        <taxon>Eukaryota</taxon>
        <taxon>Viridiplantae</taxon>
        <taxon>Streptophyta</taxon>
        <taxon>Embryophyta</taxon>
        <taxon>Tracheophyta</taxon>
        <taxon>Spermatophyta</taxon>
        <taxon>Magnoliopsida</taxon>
        <taxon>Magnoliidae</taxon>
        <taxon>Piperales</taxon>
        <taxon>Aristolochiaceae</taxon>
        <taxon>Aristolochia</taxon>
    </lineage>
</organism>
<dbReference type="Pfam" id="PF11955">
    <property type="entry name" value="PORR"/>
    <property type="match status" value="1"/>
</dbReference>
<dbReference type="EMBL" id="JAINDJ010000005">
    <property type="protein sequence ID" value="KAG9446698.1"/>
    <property type="molecule type" value="Genomic_DNA"/>
</dbReference>
<protein>
    <recommendedName>
        <fullName evidence="2">PORR domain-containing protein</fullName>
    </recommendedName>
</protein>
<sequence length="491" mass="56524">MQLHTLNPQFLQLQVLHHRSDFLSDVNPSTLLSSSSSFSPLKIEIQGERNRTFGRNGHLVGVFTCKQPKIVRSPALDRHVTKGNKIRFVQKLKTLLLSKPKQFLPLRVLSKCRSYLSLGPSRSILSMIKRYPCVFELFRAPASRDDLLCVRLTQAALALAQEEACLRTRVADSLADKLQKLLMLSSHRRLLLSKLVHLALDLGLPPNFRSRLCNDHPHRFKTVDTSYGRALELLHWDPLLAVPAPPPPVRRNDSIIIIDRPPKFPTLKLRKGLNLKRKHRDFLIKMREMPDVDPYMNPEEWPEPHTMVGEKRACRVVREVLAMTVEKRTLIDHLTHFRKEFGLSNKLRGMLVRHPEMFYVSLKGMRDSVFLVEGYDEKGRLVEKDELLGLKERLMELVREGKRMRRDRRNGVGLLDDEEDDEEETDIEAEDDDDADDGLGDLFQSGINGDDWLDLSDASDDDEAELLEETCVSEFWTLKASDKERGTLECW</sequence>
<dbReference type="InterPro" id="IPR045040">
    <property type="entry name" value="PORR_fam"/>
</dbReference>
<reference evidence="3 4" key="1">
    <citation type="submission" date="2021-07" db="EMBL/GenBank/DDBJ databases">
        <title>The Aristolochia fimbriata genome: insights into angiosperm evolution, floral development and chemical biosynthesis.</title>
        <authorList>
            <person name="Jiao Y."/>
        </authorList>
    </citation>
    <scope>NUCLEOTIDE SEQUENCE [LARGE SCALE GENOMIC DNA]</scope>
    <source>
        <strain evidence="3">IBCAS-2021</strain>
        <tissue evidence="3">Leaf</tissue>
    </source>
</reference>
<feature type="compositionally biased region" description="Acidic residues" evidence="1">
    <location>
        <begin position="415"/>
        <end position="439"/>
    </location>
</feature>
<dbReference type="PANTHER" id="PTHR31476:SF2">
    <property type="entry name" value="UBIQUITIN CARBOXYL-TERMINAL HYDROLASE FAMILY PROTEIN"/>
    <property type="match status" value="1"/>
</dbReference>
<dbReference type="AlphaFoldDB" id="A0AAV7ED84"/>
<dbReference type="GO" id="GO:0003723">
    <property type="term" value="F:RNA binding"/>
    <property type="evidence" value="ECO:0007669"/>
    <property type="project" value="InterPro"/>
</dbReference>
<dbReference type="Proteomes" id="UP000825729">
    <property type="component" value="Unassembled WGS sequence"/>
</dbReference>
<comment type="caution">
    <text evidence="3">The sequence shown here is derived from an EMBL/GenBank/DDBJ whole genome shotgun (WGS) entry which is preliminary data.</text>
</comment>
<dbReference type="PANTHER" id="PTHR31476">
    <property type="entry name" value="PROTEIN WHAT'S THIS FACTOR 1 HOMOLOG, CHLOROPLASTIC"/>
    <property type="match status" value="1"/>
</dbReference>
<gene>
    <name evidence="3" type="ORF">H6P81_012826</name>
</gene>
<proteinExistence type="predicted"/>
<evidence type="ECO:0000259" key="2">
    <source>
        <dbReference type="Pfam" id="PF11955"/>
    </source>
</evidence>